<feature type="transmembrane region" description="Helical" evidence="1">
    <location>
        <begin position="38"/>
        <end position="56"/>
    </location>
</feature>
<accession>A0A449AYX0</accession>
<gene>
    <name evidence="2" type="ORF">NCTC10186_00149</name>
</gene>
<sequence length="137" mass="15823">MSKKEIINYLEKLSLATLILVLIGFAASLPTFILIRSYFLVLWLLFIPIFVMKIIIAVKLSQLTRDYKVRTLTPSFVLIIVSFFVGFLGLDILFVIAYFLMNKEFKQLKNSVSIDFTNSFENNEQQNVDNSQAEIQE</sequence>
<dbReference type="Proteomes" id="UP000289862">
    <property type="component" value="Chromosome"/>
</dbReference>
<evidence type="ECO:0000313" key="3">
    <source>
        <dbReference type="Proteomes" id="UP000289862"/>
    </source>
</evidence>
<dbReference type="KEGG" id="mgal:NCTC10186_00149"/>
<dbReference type="AlphaFoldDB" id="A0A449AYX0"/>
<evidence type="ECO:0000256" key="1">
    <source>
        <dbReference type="SAM" id="Phobius"/>
    </source>
</evidence>
<protein>
    <submittedName>
        <fullName evidence="2">Uncharacterized protein</fullName>
    </submittedName>
</protein>
<keyword evidence="1" id="KW-0472">Membrane</keyword>
<keyword evidence="1" id="KW-0812">Transmembrane</keyword>
<organism evidence="2 3">
    <name type="scientific">Mycoplasmopsis gallopavonis</name>
    <dbReference type="NCBI Taxonomy" id="76629"/>
    <lineage>
        <taxon>Bacteria</taxon>
        <taxon>Bacillati</taxon>
        <taxon>Mycoplasmatota</taxon>
        <taxon>Mycoplasmoidales</taxon>
        <taxon>Metamycoplasmataceae</taxon>
        <taxon>Mycoplasmopsis</taxon>
    </lineage>
</organism>
<evidence type="ECO:0000313" key="2">
    <source>
        <dbReference type="EMBL" id="VEU72682.1"/>
    </source>
</evidence>
<keyword evidence="1" id="KW-1133">Transmembrane helix</keyword>
<dbReference type="RefSeq" id="WP_119572162.1">
    <property type="nucleotide sequence ID" value="NZ_LR215031.1"/>
</dbReference>
<proteinExistence type="predicted"/>
<feature type="transmembrane region" description="Helical" evidence="1">
    <location>
        <begin position="76"/>
        <end position="101"/>
    </location>
</feature>
<keyword evidence="3" id="KW-1185">Reference proteome</keyword>
<reference evidence="2 3" key="1">
    <citation type="submission" date="2019-01" db="EMBL/GenBank/DDBJ databases">
        <authorList>
            <consortium name="Pathogen Informatics"/>
        </authorList>
    </citation>
    <scope>NUCLEOTIDE SEQUENCE [LARGE SCALE GENOMIC DNA]</scope>
    <source>
        <strain evidence="2 3">NCTC10186</strain>
    </source>
</reference>
<name>A0A449AYX0_9BACT</name>
<dbReference type="EMBL" id="LR215031">
    <property type="protein sequence ID" value="VEU72682.1"/>
    <property type="molecule type" value="Genomic_DNA"/>
</dbReference>